<dbReference type="RefSeq" id="WP_005721848.1">
    <property type="nucleotide sequence ID" value="NZ_CAZZQD010000001.1"/>
</dbReference>
<keyword evidence="1" id="KW-0732">Signal</keyword>
<organism evidence="3 4">
    <name type="scientific">Lactobacillus crispatus</name>
    <dbReference type="NCBI Taxonomy" id="47770"/>
    <lineage>
        <taxon>Bacteria</taxon>
        <taxon>Bacillati</taxon>
        <taxon>Bacillota</taxon>
        <taxon>Bacilli</taxon>
        <taxon>Lactobacillales</taxon>
        <taxon>Lactobacillaceae</taxon>
        <taxon>Lactobacillus</taxon>
    </lineage>
</organism>
<evidence type="ECO:0000313" key="4">
    <source>
        <dbReference type="Proteomes" id="UP000295195"/>
    </source>
</evidence>
<protein>
    <submittedName>
        <fullName evidence="3">Uncharacterized protein</fullName>
    </submittedName>
</protein>
<comment type="caution">
    <text evidence="3">The sequence shown here is derived from an EMBL/GenBank/DDBJ whole genome shotgun (WGS) entry which is preliminary data.</text>
</comment>
<dbReference type="EMBL" id="JBETVU010000012">
    <property type="protein sequence ID" value="MES5150231.1"/>
    <property type="molecule type" value="Genomic_DNA"/>
</dbReference>
<feature type="chain" id="PRO_5043134222" evidence="1">
    <location>
        <begin position="30"/>
        <end position="229"/>
    </location>
</feature>
<gene>
    <name evidence="2" type="ORF">ABVC42_09990</name>
    <name evidence="3" type="ORF">CEE75_09935</name>
</gene>
<accession>A0A135Z199</accession>
<dbReference type="Proteomes" id="UP000295195">
    <property type="component" value="Unassembled WGS sequence"/>
</dbReference>
<reference evidence="2" key="2">
    <citation type="submission" date="2024-06" db="EMBL/GenBank/DDBJ databases">
        <title>Vaginal Lactobacillus fatty acid response mechanisms reveal a metabolite-targeted strategy for bacterial vaginosis treatment.</title>
        <authorList>
            <person name="Zhu M."/>
            <person name="Blainey P.C."/>
            <person name="Bloom S.M."/>
            <person name="Kwon D.S."/>
        </authorList>
    </citation>
    <scope>NUCLEOTIDE SEQUENCE</scope>
    <source>
        <strain evidence="2">194_F1_1</strain>
    </source>
</reference>
<evidence type="ECO:0000256" key="1">
    <source>
        <dbReference type="SAM" id="SignalP"/>
    </source>
</evidence>
<evidence type="ECO:0000313" key="3">
    <source>
        <dbReference type="EMBL" id="TDN29745.1"/>
    </source>
</evidence>
<proteinExistence type="predicted"/>
<sequence length="229" mass="25254">MKKSIKLVNVLSVSVLTLGLVAPVTTVSADTANSENIAVKTNNESTQSTDTSGLEIYDQYVQVNPEKNQFELSKLGEKVLPTTVSSQIQSQLNATNKEIKANNFIIDPETKAIVKYSPYINFAASVSGAARLRSGCYVRWFWWGFRFYFTSNAAVTWFRGILGGASSGATIGNLVAAATGHAMAATTIEAFGMYADSMSRDLYDYNKKHRRSKVYMDLNGVFQYSFHTF</sequence>
<evidence type="ECO:0000313" key="5">
    <source>
        <dbReference type="Proteomes" id="UP001434419"/>
    </source>
</evidence>
<dbReference type="Proteomes" id="UP001434419">
    <property type="component" value="Unassembled WGS sequence"/>
</dbReference>
<dbReference type="EMBL" id="NKLP01000181">
    <property type="protein sequence ID" value="TDN29745.1"/>
    <property type="molecule type" value="Genomic_DNA"/>
</dbReference>
<name>A0A135Z199_9LACO</name>
<evidence type="ECO:0000313" key="2">
    <source>
        <dbReference type="EMBL" id="MES5150231.1"/>
    </source>
</evidence>
<dbReference type="AlphaFoldDB" id="A0A135Z199"/>
<reference evidence="3 4" key="1">
    <citation type="submission" date="2017-06" db="EMBL/GenBank/DDBJ databases">
        <authorList>
            <person name="Swanenburg J."/>
            <person name="Kort R."/>
        </authorList>
    </citation>
    <scope>NUCLEOTIDE SEQUENCE [LARGE SCALE GENOMIC DNA]</scope>
    <source>
        <strain evidence="3 4">RL05</strain>
    </source>
</reference>
<keyword evidence="5" id="KW-1185">Reference proteome</keyword>
<feature type="signal peptide" evidence="1">
    <location>
        <begin position="1"/>
        <end position="29"/>
    </location>
</feature>